<dbReference type="SUPFAM" id="SSF53098">
    <property type="entry name" value="Ribonuclease H-like"/>
    <property type="match status" value="1"/>
</dbReference>
<gene>
    <name evidence="2" type="ORF">US67_C0074G0009</name>
</gene>
<dbReference type="GO" id="GO:0003676">
    <property type="term" value="F:nucleic acid binding"/>
    <property type="evidence" value="ECO:0007669"/>
    <property type="project" value="InterPro"/>
</dbReference>
<dbReference type="Proteomes" id="UP000034366">
    <property type="component" value="Unassembled WGS sequence"/>
</dbReference>
<sequence>MYPITEVFFDVETKKLFSDIPDFDPAKLGVSIVSVYKRTIDENYNEIEGVMQSFWESDFETMWPVFSEAKRIIGFNTLRFDVLTLKPYAPAYFSKLPHFDIYAEIKKVSEHAAGLNAIAKETLDREKTDDGLNAVYYWEKHDDESLAKLKKYCEADVLITRDVYDHVLKNKLILFKDKWNTLRNVPLDFSYPEEKYSDTQTSLF</sequence>
<dbReference type="Pfam" id="PF13482">
    <property type="entry name" value="RNase_H_2"/>
    <property type="match status" value="1"/>
</dbReference>
<dbReference type="Gene3D" id="3.30.420.10">
    <property type="entry name" value="Ribonuclease H-like superfamily/Ribonuclease H"/>
    <property type="match status" value="1"/>
</dbReference>
<dbReference type="InterPro" id="IPR038720">
    <property type="entry name" value="YprB_RNase_H-like_dom"/>
</dbReference>
<dbReference type="EMBL" id="LBTW01000074">
    <property type="protein sequence ID" value="KKQ46625.1"/>
    <property type="molecule type" value="Genomic_DNA"/>
</dbReference>
<evidence type="ECO:0000313" key="3">
    <source>
        <dbReference type="Proteomes" id="UP000034366"/>
    </source>
</evidence>
<feature type="domain" description="YprB ribonuclease H-like" evidence="1">
    <location>
        <begin position="7"/>
        <end position="167"/>
    </location>
</feature>
<reference evidence="2 3" key="1">
    <citation type="journal article" date="2015" name="Nature">
        <title>rRNA introns, odd ribosomes, and small enigmatic genomes across a large radiation of phyla.</title>
        <authorList>
            <person name="Brown C.T."/>
            <person name="Hug L.A."/>
            <person name="Thomas B.C."/>
            <person name="Sharon I."/>
            <person name="Castelle C.J."/>
            <person name="Singh A."/>
            <person name="Wilkins M.J."/>
            <person name="Williams K.H."/>
            <person name="Banfield J.F."/>
        </authorList>
    </citation>
    <scope>NUCLEOTIDE SEQUENCE [LARGE SCALE GENOMIC DNA]</scope>
</reference>
<comment type="caution">
    <text evidence="2">The sequence shown here is derived from an EMBL/GenBank/DDBJ whole genome shotgun (WGS) entry which is preliminary data.</text>
</comment>
<proteinExistence type="predicted"/>
<dbReference type="InterPro" id="IPR012337">
    <property type="entry name" value="RNaseH-like_sf"/>
</dbReference>
<accession>A0A0G0I6P7</accession>
<organism evidence="2 3">
    <name type="scientific">Candidatus Woesebacteria bacterium GW2011_GWD1_38_10</name>
    <dbReference type="NCBI Taxonomy" id="1618592"/>
    <lineage>
        <taxon>Bacteria</taxon>
        <taxon>Candidatus Woeseibacteriota</taxon>
    </lineage>
</organism>
<evidence type="ECO:0000313" key="2">
    <source>
        <dbReference type="EMBL" id="KKQ46625.1"/>
    </source>
</evidence>
<protein>
    <recommendedName>
        <fullName evidence="1">YprB ribonuclease H-like domain-containing protein</fullName>
    </recommendedName>
</protein>
<evidence type="ECO:0000259" key="1">
    <source>
        <dbReference type="Pfam" id="PF13482"/>
    </source>
</evidence>
<dbReference type="InterPro" id="IPR036397">
    <property type="entry name" value="RNaseH_sf"/>
</dbReference>
<dbReference type="AlphaFoldDB" id="A0A0G0I6P7"/>
<name>A0A0G0I6P7_9BACT</name>